<name>A0A1C0YD77_9BACL</name>
<dbReference type="STRING" id="33978.A6M13_13850"/>
<dbReference type="SUPFAM" id="SSF103481">
    <property type="entry name" value="Multidrug resistance efflux transporter EmrE"/>
    <property type="match status" value="1"/>
</dbReference>
<dbReference type="InterPro" id="IPR000390">
    <property type="entry name" value="Small_drug/metabolite_transptr"/>
</dbReference>
<evidence type="ECO:0000256" key="2">
    <source>
        <dbReference type="ARBA" id="ARBA00022448"/>
    </source>
</evidence>
<feature type="transmembrane region" description="Helical" evidence="8">
    <location>
        <begin position="30"/>
        <end position="54"/>
    </location>
</feature>
<keyword evidence="6 8" id="KW-0472">Membrane</keyword>
<gene>
    <name evidence="9" type="ORF">A6M13_13850</name>
</gene>
<organism evidence="9 10">
    <name type="scientific">Caryophanon tenue</name>
    <dbReference type="NCBI Taxonomy" id="33978"/>
    <lineage>
        <taxon>Bacteria</taxon>
        <taxon>Bacillati</taxon>
        <taxon>Bacillota</taxon>
        <taxon>Bacilli</taxon>
        <taxon>Bacillales</taxon>
        <taxon>Caryophanaceae</taxon>
        <taxon>Caryophanon</taxon>
    </lineage>
</organism>
<evidence type="ECO:0000256" key="4">
    <source>
        <dbReference type="ARBA" id="ARBA00022692"/>
    </source>
</evidence>
<dbReference type="InterPro" id="IPR045324">
    <property type="entry name" value="Small_multidrug_res"/>
</dbReference>
<dbReference type="AlphaFoldDB" id="A0A1C0YD77"/>
<evidence type="ECO:0000313" key="9">
    <source>
        <dbReference type="EMBL" id="OCS85128.1"/>
    </source>
</evidence>
<reference evidence="9 10" key="1">
    <citation type="submission" date="2016-07" db="EMBL/GenBank/DDBJ databases">
        <title>Caryophanon tenue genome sequencing.</title>
        <authorList>
            <person name="Verma A."/>
            <person name="Pal Y."/>
            <person name="Krishnamurthi S."/>
        </authorList>
    </citation>
    <scope>NUCLEOTIDE SEQUENCE [LARGE SCALE GENOMIC DNA]</scope>
    <source>
        <strain evidence="9 10">DSM 14152</strain>
    </source>
</reference>
<comment type="caution">
    <text evidence="9">The sequence shown here is derived from an EMBL/GenBank/DDBJ whole genome shotgun (WGS) entry which is preliminary data.</text>
</comment>
<dbReference type="GO" id="GO:0005886">
    <property type="term" value="C:plasma membrane"/>
    <property type="evidence" value="ECO:0007669"/>
    <property type="project" value="UniProtKB-SubCell"/>
</dbReference>
<dbReference type="Proteomes" id="UP000093199">
    <property type="component" value="Unassembled WGS sequence"/>
</dbReference>
<evidence type="ECO:0000313" key="10">
    <source>
        <dbReference type="Proteomes" id="UP000093199"/>
    </source>
</evidence>
<keyword evidence="3" id="KW-1003">Cell membrane</keyword>
<keyword evidence="5 8" id="KW-1133">Transmembrane helix</keyword>
<keyword evidence="2" id="KW-0813">Transport</keyword>
<dbReference type="GO" id="GO:0022857">
    <property type="term" value="F:transmembrane transporter activity"/>
    <property type="evidence" value="ECO:0007669"/>
    <property type="project" value="InterPro"/>
</dbReference>
<evidence type="ECO:0000256" key="6">
    <source>
        <dbReference type="ARBA" id="ARBA00023136"/>
    </source>
</evidence>
<feature type="transmembrane region" description="Helical" evidence="8">
    <location>
        <begin position="88"/>
        <end position="106"/>
    </location>
</feature>
<dbReference type="OrthoDB" id="21828at2"/>
<sequence>MKKSSLYMLLVISIVTEVFAATMLKLSAGFTVWLPLVGVALGYGISFFVLGIILKYMPISVAYAIWAGAGTVLTAIVSIVLFGEVFTILKTIGITLILGGIVLLNLSSEDDSSVRVENTSSKCKGNR</sequence>
<comment type="similarity">
    <text evidence="7">Belongs to the drug/metabolite transporter (DMT) superfamily. Small multidrug resistance (SMR) (TC 2.A.7.1) family.</text>
</comment>
<dbReference type="Gene3D" id="1.10.3730.20">
    <property type="match status" value="1"/>
</dbReference>
<dbReference type="PANTHER" id="PTHR30561:SF1">
    <property type="entry name" value="MULTIDRUG TRANSPORTER EMRE"/>
    <property type="match status" value="1"/>
</dbReference>
<keyword evidence="4 7" id="KW-0812">Transmembrane</keyword>
<accession>A0A1C0YD77</accession>
<dbReference type="RefSeq" id="WP_066545145.1">
    <property type="nucleotide sequence ID" value="NZ_MASJ01000016.1"/>
</dbReference>
<proteinExistence type="inferred from homology"/>
<evidence type="ECO:0000256" key="1">
    <source>
        <dbReference type="ARBA" id="ARBA00004651"/>
    </source>
</evidence>
<keyword evidence="10" id="KW-1185">Reference proteome</keyword>
<evidence type="ECO:0000256" key="8">
    <source>
        <dbReference type="SAM" id="Phobius"/>
    </source>
</evidence>
<protein>
    <submittedName>
        <fullName evidence="9">Multidrug transporter</fullName>
    </submittedName>
</protein>
<comment type="subcellular location">
    <subcellularLocation>
        <location evidence="1 7">Cell membrane</location>
        <topology evidence="1 7">Multi-pass membrane protein</topology>
    </subcellularLocation>
</comment>
<dbReference type="FunFam" id="1.10.3730.20:FF:000001">
    <property type="entry name" value="Quaternary ammonium compound resistance transporter SugE"/>
    <property type="match status" value="1"/>
</dbReference>
<feature type="transmembrane region" description="Helical" evidence="8">
    <location>
        <begin position="61"/>
        <end position="82"/>
    </location>
</feature>
<dbReference type="PANTHER" id="PTHR30561">
    <property type="entry name" value="SMR FAMILY PROTON-DEPENDENT DRUG EFFLUX TRANSPORTER SUGE"/>
    <property type="match status" value="1"/>
</dbReference>
<dbReference type="InterPro" id="IPR037185">
    <property type="entry name" value="EmrE-like"/>
</dbReference>
<evidence type="ECO:0000256" key="3">
    <source>
        <dbReference type="ARBA" id="ARBA00022475"/>
    </source>
</evidence>
<dbReference type="Pfam" id="PF00893">
    <property type="entry name" value="Multi_Drug_Res"/>
    <property type="match status" value="1"/>
</dbReference>
<dbReference type="EMBL" id="MASJ01000016">
    <property type="protein sequence ID" value="OCS85128.1"/>
    <property type="molecule type" value="Genomic_DNA"/>
</dbReference>
<evidence type="ECO:0000256" key="5">
    <source>
        <dbReference type="ARBA" id="ARBA00022989"/>
    </source>
</evidence>
<evidence type="ECO:0000256" key="7">
    <source>
        <dbReference type="RuleBase" id="RU003942"/>
    </source>
</evidence>